<sequence>MLSFWKDVLIQFHKVSQFLQNQNMDVLTAIQWYESLISFVENIGQNFDKYEEDGKILIKCCDFGLDTKRRKKRKLLPGEGHDEDTVFDEELLAAEEKEWHSLEVTWELIKEYYTAVQVSEEKVYVALQEADADEKVLEEELDVKGEYYKTYTSARLRIEDLERQLRGGMQPVACGTTVVSEVSQSRYQLPDSQGNRKFKLPVIEFKQFDGDVRHWLSFWAQFKKIHEDLDIDLNDKISYLIQATLPGSRARQVVESFPAMQENYEKIIDSLKSRFGREDLQIEVYVRELLKLILDNAISPGKIDISTLYDKIECQLRALETLGVTKNKCAAMLFPLIESSLPEQLLRAWQRSPEYTGGRGKFNNDDPNQSPLEKRLESLLCFLKREVEGEQRILLASESFGLRSVVSNGGNKNPDRNRQRHMQKTFEQKGHTRVCYVLRRKHLLLTVKKELIMKKKGCFRCLAMGHQAKRCRARLQCVICAKSHVTLMCPELPAHKQNSCKSDEKREPEQTGTEFGEPALANYSCSHVFLQTLRVQVNGGSSVREVRALIDTGSQRSYILASTALDLGCTSKGKERIIHSLFGGAETMQNHNCYHINVSKDDYYCNVKVLDQPSICNAVSHIFYGPWINELEEVGIRLSDTSGSDPIELLIGADFAGKLYTGRRHILKNGLVAVETTLGWTLMGQVPTSKPDTSTTMTVLSLFVKDASIANLWELDLLGIAEPTTKRSRQEMADAAKELFLQTIEVNGEGRYEVRLPWLEGHPPLPDNYSVSKNRLRTTIKKVTDMKRLEAYDAVFREWLEEGIIEEIKLDQSKDKCHYLPHRPVVKEHSSTKIRPVFDASAREKDRPSLNHCLEKGVNLIELIPTILLRFRDQKIGVVSDIRKAFLQISLHETDRDFLRFLWVNADGDEIIYRHKRVVFGVNCSPFLLGATIEYHLSQGLKRCEAEDVDCSVETISQLQKSFYVDNCVTSVPSEVVLKRFIRESNAIMNQGCFDLRGWEFTDISKKNGESSVFVLGLNWNTQRDTLSLVESNIENVESFKECVTKRVILSTAQRIFDPIGFTCPTTLIPKLLLQRIWQQQLSWDMPVDEEIKSSFLKWLRQVRCLLSIEIPRWIRNETGISQDSSLHLFCDASKNAYAAVVFLRVCHQGEVHVNLLLAKARVAPLRGMTIPRLELLAATIGARLYASVKESLNFEGKSFFWSDSSTVLCWIGGSEEWAPFVGNRVKEIRSLTDCNSWRHVPGELNPADLPSRGCSGLQLLQSRWWEGPDWLCREPALWPQETVEYDEVEINREKRKRPVTTLMDLSSDYWHLTYFSKYTRIVRMVAWIFRFVNNLRKKKISGVLTSQEIDEAEIFVLKIVQNQSFGHENDERLSTLRPFIDKDGLIRLKTRVSNREDTKDFCFPVVLPAKHPLVLRLIFSLHERLHHVGTEGLLSKLRERYWPLGGRRTVRAAIVKCVICKRQSSKPFQAESPPLPLDRVRDATVFEIVGIDFAGPLYLKSGEKAWVCLFTCAIYRAVHLELTTSMSTSSFIQVLRRFVARRGRPKTIYTDNGTNFCGAKNAFAKLNWTKVQDYASVRRITWYFNPPTASWWGGFWERLIGVLKRLLRKILGRASLNYEELVTLLCECEDIINARPITYQSSDPGDLTALTPSMFLRDCEYSGMPECDAVDRAALCRRVRYRQKLCDDLRRRFRTEYLGQLRLYDEKRSDREIVAGEIVLVGNDCQKRLDWPIGRVIELFPGKDGKTRLVRVAIGKGQVLRPIQRLYPLECSEVPTRSEGECDLKVCPAMDTEAIHSIDIDTGAQPNQCPEESEGAGVIDGGENASVIEGKTTRSGRMSRLPRRYL</sequence>
<dbReference type="Pfam" id="PF05380">
    <property type="entry name" value="Peptidase_A17"/>
    <property type="match status" value="1"/>
</dbReference>
<dbReference type="Gene3D" id="3.30.70.270">
    <property type="match status" value="1"/>
</dbReference>
<dbReference type="OrthoDB" id="8061640at2759"/>
<evidence type="ECO:0000313" key="9">
    <source>
        <dbReference type="EMBL" id="KAF2905461.1"/>
    </source>
</evidence>
<reference evidence="9" key="1">
    <citation type="submission" date="2019-08" db="EMBL/GenBank/DDBJ databases">
        <title>The genome of the North American firefly Photinus pyralis.</title>
        <authorList>
            <consortium name="Photinus pyralis genome working group"/>
            <person name="Fallon T.R."/>
            <person name="Sander Lower S.E."/>
            <person name="Weng J.-K."/>
        </authorList>
    </citation>
    <scope>NUCLEOTIDE SEQUENCE</scope>
    <source>
        <strain evidence="9">TRF0915ILg1</strain>
        <tissue evidence="9">Whole body</tissue>
    </source>
</reference>
<dbReference type="SUPFAM" id="SSF53098">
    <property type="entry name" value="Ribonuclease H-like"/>
    <property type="match status" value="1"/>
</dbReference>
<evidence type="ECO:0000256" key="5">
    <source>
        <dbReference type="ARBA" id="ARBA00022801"/>
    </source>
</evidence>
<keyword evidence="3" id="KW-0540">Nuclease</keyword>
<keyword evidence="10" id="KW-1185">Reference proteome</keyword>
<evidence type="ECO:0000259" key="8">
    <source>
        <dbReference type="PROSITE" id="PS50994"/>
    </source>
</evidence>
<evidence type="ECO:0000256" key="1">
    <source>
        <dbReference type="ARBA" id="ARBA00022679"/>
    </source>
</evidence>
<evidence type="ECO:0000313" key="10">
    <source>
        <dbReference type="Proteomes" id="UP000801492"/>
    </source>
</evidence>
<dbReference type="Pfam" id="PF18701">
    <property type="entry name" value="DUF5641"/>
    <property type="match status" value="1"/>
</dbReference>
<dbReference type="GO" id="GO:0015074">
    <property type="term" value="P:DNA integration"/>
    <property type="evidence" value="ECO:0007669"/>
    <property type="project" value="InterPro"/>
</dbReference>
<evidence type="ECO:0000256" key="6">
    <source>
        <dbReference type="ARBA" id="ARBA00022918"/>
    </source>
</evidence>
<dbReference type="PROSITE" id="PS50994">
    <property type="entry name" value="INTEGRASE"/>
    <property type="match status" value="1"/>
</dbReference>
<feature type="region of interest" description="Disordered" evidence="7">
    <location>
        <begin position="1804"/>
        <end position="1847"/>
    </location>
</feature>
<dbReference type="InterPro" id="IPR001584">
    <property type="entry name" value="Integrase_cat-core"/>
</dbReference>
<feature type="domain" description="Integrase catalytic" evidence="8">
    <location>
        <begin position="1470"/>
        <end position="1661"/>
    </location>
</feature>
<dbReference type="InterPro" id="IPR041588">
    <property type="entry name" value="Integrase_H2C2"/>
</dbReference>
<dbReference type="GO" id="GO:0042575">
    <property type="term" value="C:DNA polymerase complex"/>
    <property type="evidence" value="ECO:0007669"/>
    <property type="project" value="UniProtKB-ARBA"/>
</dbReference>
<keyword evidence="5" id="KW-0378">Hydrolase</keyword>
<keyword evidence="1" id="KW-0808">Transferase</keyword>
<dbReference type="Gene3D" id="3.10.10.10">
    <property type="entry name" value="HIV Type 1 Reverse Transcriptase, subunit A, domain 1"/>
    <property type="match status" value="1"/>
</dbReference>
<evidence type="ECO:0000256" key="7">
    <source>
        <dbReference type="SAM" id="MobiDB-lite"/>
    </source>
</evidence>
<dbReference type="PROSITE" id="PS00141">
    <property type="entry name" value="ASP_PROTEASE"/>
    <property type="match status" value="1"/>
</dbReference>
<dbReference type="InterPro" id="IPR012337">
    <property type="entry name" value="RNaseH-like_sf"/>
</dbReference>
<gene>
    <name evidence="9" type="ORF">ILUMI_00717</name>
</gene>
<evidence type="ECO:0000256" key="3">
    <source>
        <dbReference type="ARBA" id="ARBA00022722"/>
    </source>
</evidence>
<dbReference type="GO" id="GO:0003964">
    <property type="term" value="F:RNA-directed DNA polymerase activity"/>
    <property type="evidence" value="ECO:0007669"/>
    <property type="project" value="UniProtKB-KW"/>
</dbReference>
<dbReference type="InterPro" id="IPR043502">
    <property type="entry name" value="DNA/RNA_pol_sf"/>
</dbReference>
<dbReference type="GO" id="GO:0004190">
    <property type="term" value="F:aspartic-type endopeptidase activity"/>
    <property type="evidence" value="ECO:0007669"/>
    <property type="project" value="InterPro"/>
</dbReference>
<dbReference type="InterPro" id="IPR005312">
    <property type="entry name" value="DUF1759"/>
</dbReference>
<dbReference type="GO" id="GO:0006508">
    <property type="term" value="P:proteolysis"/>
    <property type="evidence" value="ECO:0007669"/>
    <property type="project" value="InterPro"/>
</dbReference>
<dbReference type="Gene3D" id="2.40.70.10">
    <property type="entry name" value="Acid Proteases"/>
    <property type="match status" value="1"/>
</dbReference>
<accession>A0A8K0GMV5</accession>
<dbReference type="Pfam" id="PF17921">
    <property type="entry name" value="Integrase_H2C2"/>
    <property type="match status" value="1"/>
</dbReference>
<keyword evidence="2" id="KW-0548">Nucleotidyltransferase</keyword>
<dbReference type="SUPFAM" id="SSF56672">
    <property type="entry name" value="DNA/RNA polymerases"/>
    <property type="match status" value="1"/>
</dbReference>
<dbReference type="PANTHER" id="PTHR47331">
    <property type="entry name" value="PHD-TYPE DOMAIN-CONTAINING PROTEIN"/>
    <property type="match status" value="1"/>
</dbReference>
<evidence type="ECO:0000256" key="4">
    <source>
        <dbReference type="ARBA" id="ARBA00022759"/>
    </source>
</evidence>
<dbReference type="PANTHER" id="PTHR47331:SF1">
    <property type="entry name" value="GAG-LIKE PROTEIN"/>
    <property type="match status" value="1"/>
</dbReference>
<dbReference type="GO" id="GO:0003676">
    <property type="term" value="F:nucleic acid binding"/>
    <property type="evidence" value="ECO:0007669"/>
    <property type="project" value="InterPro"/>
</dbReference>
<evidence type="ECO:0000256" key="2">
    <source>
        <dbReference type="ARBA" id="ARBA00022695"/>
    </source>
</evidence>
<comment type="caution">
    <text evidence="9">The sequence shown here is derived from an EMBL/GenBank/DDBJ whole genome shotgun (WGS) entry which is preliminary data.</text>
</comment>
<keyword evidence="6" id="KW-0695">RNA-directed DNA polymerase</keyword>
<dbReference type="InterPro" id="IPR036397">
    <property type="entry name" value="RNaseH_sf"/>
</dbReference>
<dbReference type="InterPro" id="IPR001969">
    <property type="entry name" value="Aspartic_peptidase_AS"/>
</dbReference>
<dbReference type="EMBL" id="VTPC01000531">
    <property type="protein sequence ID" value="KAF2905461.1"/>
    <property type="molecule type" value="Genomic_DNA"/>
</dbReference>
<dbReference type="InterPro" id="IPR043128">
    <property type="entry name" value="Rev_trsase/Diguanyl_cyclase"/>
</dbReference>
<organism evidence="9 10">
    <name type="scientific">Ignelater luminosus</name>
    <name type="common">Cucubano</name>
    <name type="synonym">Pyrophorus luminosus</name>
    <dbReference type="NCBI Taxonomy" id="2038154"/>
    <lineage>
        <taxon>Eukaryota</taxon>
        <taxon>Metazoa</taxon>
        <taxon>Ecdysozoa</taxon>
        <taxon>Arthropoda</taxon>
        <taxon>Hexapoda</taxon>
        <taxon>Insecta</taxon>
        <taxon>Pterygota</taxon>
        <taxon>Neoptera</taxon>
        <taxon>Endopterygota</taxon>
        <taxon>Coleoptera</taxon>
        <taxon>Polyphaga</taxon>
        <taxon>Elateriformia</taxon>
        <taxon>Elateroidea</taxon>
        <taxon>Elateridae</taxon>
        <taxon>Agrypninae</taxon>
        <taxon>Pyrophorini</taxon>
        <taxon>Ignelater</taxon>
    </lineage>
</organism>
<name>A0A8K0GMV5_IGNLU</name>
<dbReference type="InterPro" id="IPR040676">
    <property type="entry name" value="DUF5641"/>
</dbReference>
<dbReference type="Gene3D" id="3.30.420.10">
    <property type="entry name" value="Ribonuclease H-like superfamily/Ribonuclease H"/>
    <property type="match status" value="1"/>
</dbReference>
<dbReference type="Proteomes" id="UP000801492">
    <property type="component" value="Unassembled WGS sequence"/>
</dbReference>
<protein>
    <recommendedName>
        <fullName evidence="8">Integrase catalytic domain-containing protein</fullName>
    </recommendedName>
</protein>
<dbReference type="InterPro" id="IPR008042">
    <property type="entry name" value="Retrotrans_Pao"/>
</dbReference>
<dbReference type="InterPro" id="IPR021109">
    <property type="entry name" value="Peptidase_aspartic_dom_sf"/>
</dbReference>
<keyword evidence="4" id="KW-0255">Endonuclease</keyword>
<dbReference type="Pfam" id="PF03564">
    <property type="entry name" value="DUF1759"/>
    <property type="match status" value="1"/>
</dbReference>
<dbReference type="GO" id="GO:0004519">
    <property type="term" value="F:endonuclease activity"/>
    <property type="evidence" value="ECO:0007669"/>
    <property type="project" value="UniProtKB-KW"/>
</dbReference>
<proteinExistence type="predicted"/>